<dbReference type="Pfam" id="PF02769">
    <property type="entry name" value="AIRS_C"/>
    <property type="match status" value="1"/>
</dbReference>
<accession>A0A151AM52</accession>
<keyword evidence="1 9" id="KW-0436">Ligase</keyword>
<dbReference type="GO" id="GO:0005524">
    <property type="term" value="F:ATP binding"/>
    <property type="evidence" value="ECO:0007669"/>
    <property type="project" value="UniProtKB-KW"/>
</dbReference>
<feature type="domain" description="Phosphoribosylformylglycinamidine synthase linker" evidence="8">
    <location>
        <begin position="181"/>
        <end position="230"/>
    </location>
</feature>
<evidence type="ECO:0000313" key="10">
    <source>
        <dbReference type="Proteomes" id="UP000075374"/>
    </source>
</evidence>
<dbReference type="GO" id="GO:0046872">
    <property type="term" value="F:metal ion binding"/>
    <property type="evidence" value="ECO:0007669"/>
    <property type="project" value="UniProtKB-KW"/>
</dbReference>
<dbReference type="AlphaFoldDB" id="A0A151AM52"/>
<keyword evidence="3" id="KW-0547">Nucleotide-binding</keyword>
<name>A0A151AM52_9CLOT</name>
<evidence type="ECO:0000256" key="2">
    <source>
        <dbReference type="ARBA" id="ARBA00022723"/>
    </source>
</evidence>
<evidence type="ECO:0000256" key="5">
    <source>
        <dbReference type="ARBA" id="ARBA00022840"/>
    </source>
</evidence>
<dbReference type="RefSeq" id="WP_061858697.1">
    <property type="nucleotide sequence ID" value="NZ_LTBB01000009.1"/>
</dbReference>
<dbReference type="NCBIfam" id="TIGR01857">
    <property type="entry name" value="FGAM-synthase"/>
    <property type="match status" value="1"/>
</dbReference>
<dbReference type="GO" id="GO:0006164">
    <property type="term" value="P:purine nucleotide biosynthetic process"/>
    <property type="evidence" value="ECO:0007669"/>
    <property type="project" value="UniProtKB-KW"/>
</dbReference>
<dbReference type="CDD" id="cd02204">
    <property type="entry name" value="PurL_repeat2"/>
    <property type="match status" value="1"/>
</dbReference>
<dbReference type="Pfam" id="PF18072">
    <property type="entry name" value="FGAR-AT_linker"/>
    <property type="match status" value="1"/>
</dbReference>
<dbReference type="SUPFAM" id="SSF56042">
    <property type="entry name" value="PurM C-terminal domain-like"/>
    <property type="match status" value="2"/>
</dbReference>
<dbReference type="FunFam" id="3.30.1330.10:FF:000013">
    <property type="entry name" value="Phosphoribosylformylglycinamidine synthase"/>
    <property type="match status" value="1"/>
</dbReference>
<dbReference type="Pfam" id="PF13507">
    <property type="entry name" value="GATase_5"/>
    <property type="match status" value="1"/>
</dbReference>
<keyword evidence="6" id="KW-0460">Magnesium</keyword>
<dbReference type="GO" id="GO:0004642">
    <property type="term" value="F:phosphoribosylformylglycinamidine synthase activity"/>
    <property type="evidence" value="ECO:0007669"/>
    <property type="project" value="UniProtKB-EC"/>
</dbReference>
<reference evidence="9 10" key="1">
    <citation type="submission" date="2016-02" db="EMBL/GenBank/DDBJ databases">
        <title>Genome sequence of Clostridium colicanis DSM 13634.</title>
        <authorList>
            <person name="Poehlein A."/>
            <person name="Daniel R."/>
        </authorList>
    </citation>
    <scope>NUCLEOTIDE SEQUENCE [LARGE SCALE GENOMIC DNA]</scope>
    <source>
        <strain evidence="9 10">DSM 13634</strain>
    </source>
</reference>
<evidence type="ECO:0000256" key="3">
    <source>
        <dbReference type="ARBA" id="ARBA00022741"/>
    </source>
</evidence>
<dbReference type="CDD" id="cd02203">
    <property type="entry name" value="PurL_repeat1"/>
    <property type="match status" value="1"/>
</dbReference>
<feature type="domain" description="PurM-like C-terminal" evidence="7">
    <location>
        <begin position="445"/>
        <end position="596"/>
    </location>
</feature>
<evidence type="ECO:0000256" key="6">
    <source>
        <dbReference type="ARBA" id="ARBA00022842"/>
    </source>
</evidence>
<dbReference type="EC" id="6.3.5.3" evidence="9"/>
<dbReference type="Gene3D" id="3.90.650.10">
    <property type="entry name" value="PurM-like C-terminal domain"/>
    <property type="match status" value="2"/>
</dbReference>
<evidence type="ECO:0000256" key="4">
    <source>
        <dbReference type="ARBA" id="ARBA00022755"/>
    </source>
</evidence>
<dbReference type="PANTHER" id="PTHR10099:SF1">
    <property type="entry name" value="PHOSPHORIBOSYLFORMYLGLYCINAMIDINE SYNTHASE"/>
    <property type="match status" value="1"/>
</dbReference>
<dbReference type="InterPro" id="IPR010918">
    <property type="entry name" value="PurM-like_C_dom"/>
</dbReference>
<protein>
    <submittedName>
        <fullName evidence="9">Phosphoribosylformylglycinamidine synthase</fullName>
        <ecNumber evidence="9">6.3.5.3</ecNumber>
    </submittedName>
</protein>
<dbReference type="PANTHER" id="PTHR10099">
    <property type="entry name" value="PHOSPHORIBOSYLFORMYLGLYCINAMIDINE SYNTHASE"/>
    <property type="match status" value="1"/>
</dbReference>
<dbReference type="InterPro" id="IPR041609">
    <property type="entry name" value="PurL_linker"/>
</dbReference>
<gene>
    <name evidence="9" type="primary">purL</name>
    <name evidence="9" type="ORF">CLCOL_18710</name>
</gene>
<dbReference type="SUPFAM" id="SSF52317">
    <property type="entry name" value="Class I glutamine amidotransferase-like"/>
    <property type="match status" value="1"/>
</dbReference>
<dbReference type="InterPro" id="IPR029062">
    <property type="entry name" value="Class_I_gatase-like"/>
</dbReference>
<dbReference type="STRING" id="1121305.CLCOL_18710"/>
<dbReference type="Proteomes" id="UP000075374">
    <property type="component" value="Unassembled WGS sequence"/>
</dbReference>
<evidence type="ECO:0000313" key="9">
    <source>
        <dbReference type="EMBL" id="KYH28610.1"/>
    </source>
</evidence>
<evidence type="ECO:0000259" key="8">
    <source>
        <dbReference type="Pfam" id="PF18072"/>
    </source>
</evidence>
<proteinExistence type="predicted"/>
<evidence type="ECO:0000256" key="1">
    <source>
        <dbReference type="ARBA" id="ARBA00022598"/>
    </source>
</evidence>
<organism evidence="9 10">
    <name type="scientific">Clostridium colicanis DSM 13634</name>
    <dbReference type="NCBI Taxonomy" id="1121305"/>
    <lineage>
        <taxon>Bacteria</taxon>
        <taxon>Bacillati</taxon>
        <taxon>Bacillota</taxon>
        <taxon>Clostridia</taxon>
        <taxon>Eubacteriales</taxon>
        <taxon>Clostridiaceae</taxon>
        <taxon>Clostridium</taxon>
    </lineage>
</organism>
<keyword evidence="10" id="KW-1185">Reference proteome</keyword>
<dbReference type="SUPFAM" id="SSF55326">
    <property type="entry name" value="PurM N-terminal domain-like"/>
    <property type="match status" value="2"/>
</dbReference>
<dbReference type="GO" id="GO:0005737">
    <property type="term" value="C:cytoplasm"/>
    <property type="evidence" value="ECO:0007669"/>
    <property type="project" value="TreeGrafter"/>
</dbReference>
<dbReference type="PROSITE" id="PS51273">
    <property type="entry name" value="GATASE_TYPE_1"/>
    <property type="match status" value="1"/>
</dbReference>
<dbReference type="InterPro" id="IPR010141">
    <property type="entry name" value="FGAM_synthase"/>
</dbReference>
<evidence type="ECO:0000259" key="7">
    <source>
        <dbReference type="Pfam" id="PF02769"/>
    </source>
</evidence>
<dbReference type="PATRIC" id="fig|1121305.3.peg.1873"/>
<comment type="caution">
    <text evidence="9">The sequence shown here is derived from an EMBL/GenBank/DDBJ whole genome shotgun (WGS) entry which is preliminary data.</text>
</comment>
<keyword evidence="4" id="KW-0658">Purine biosynthesis</keyword>
<keyword evidence="5" id="KW-0067">ATP-binding</keyword>
<dbReference type="Gene3D" id="3.30.1330.10">
    <property type="entry name" value="PurM-like, N-terminal domain"/>
    <property type="match status" value="2"/>
</dbReference>
<keyword evidence="2" id="KW-0479">Metal-binding</keyword>
<dbReference type="Gene3D" id="3.40.50.880">
    <property type="match status" value="1"/>
</dbReference>
<dbReference type="CDD" id="cd01740">
    <property type="entry name" value="GATase1_FGAR_AT"/>
    <property type="match status" value="1"/>
</dbReference>
<dbReference type="EMBL" id="LTBB01000009">
    <property type="protein sequence ID" value="KYH28610.1"/>
    <property type="molecule type" value="Genomic_DNA"/>
</dbReference>
<dbReference type="InterPro" id="IPR036676">
    <property type="entry name" value="PurM-like_C_sf"/>
</dbReference>
<dbReference type="InterPro" id="IPR036921">
    <property type="entry name" value="PurM-like_N_sf"/>
</dbReference>
<dbReference type="SMART" id="SM01211">
    <property type="entry name" value="GATase_5"/>
    <property type="match status" value="1"/>
</dbReference>
<sequence>MKTEIKRIFVEKKSPFDVEAKGLLKDIRENLNIKTIENLRILNRYDVSGISKEEYEKAKHIIFSEPVVDMVYDEKITVKKGEKIFAVEYLPGQYDQRADSAAQCIQILTQNKKPIVRCAKVIIISGDVSSEELESIKKYYINTVDSMETTLEKPLSLEMNLKAPEDVEILEDFIDKDSDELKEFMNDNGLAMSFEDLKFCQDYFKNIEKRNPTITEIKVIDTYWSDHCRHTTFQTQIQEVEFQEGKYTDIIKKTYEEYKNLRNYVYEDKEKNKDICLMDIATIGMKELRKKGLLEDLEVSDEINACSIECDVDVDGKSEKYLVMFKNETHNHPTEIEPFGGAATCLGGAIRDPLSGRSYVYGAMRVTGSADPRKPVEETLKGKLPQRQITIKAAQGYSSYGNQIGLATGHVAEVYDEGFLAKRMEIGAVIGAAPKENVIRETPIEGDSIILVGGRTGRDGCGGATGSSKEHDETSILNCGAEVQKGNAPEERKLQRLFRNPKVSRIIKRCNDFGAGGVSVAIGELSEGLSINLDLITKKYEGLNGTELAISESQERMAVVVGKDDAAKFIEYAKEENLEAVEVAKVSGDRRLKMLWRGQTIVDISRDFLDTNGVKQKINVKVQSPSEKSYFKVTNIEDIKGKWIETIENLNICSQKGLVERFDNTIGSSTVLMPFGGKYCKTPAEAMCFKIPVLNGESSTCTLMSYGYNPKIGKWSPFHGALYAIVEAVTKIVASGGDYKNVRLTLQEYFEKLGDDPKKWGKPLSALLGALYAQRKLGIAAIGGKDSMSGTFKDISVPPTLVAFAVNVTNIDNIISPEFKKKGSKVILIKTPKNENDIPDFNELKKNYELVNRLINRKLVLSAYSVKMGGIAEAISKMSFGNKIGFNFSNNIKVEDLFTPDYGSIILEICNKVELKKELNDINYILLGFTQSTRKIKIKDVEIDLETLIEHWERPLENVFPTKVEKICEDIELQLYEGKISRGPCIKLPKPKVYIPVFPGTNCEYDIEKRFKAAGAETKVSVFRNLTSKDIKESIEDMVDSINNSQIIALPGGFSAGDEPDGSGKFIATVFRNPKVKDAVMKFLNYRDGLILGICNGFQALIKLGLLPYGEIRNIDEESPTLTYNTIGRHSSKFVMTKKVSNLSPWLSNISLGDVYSIPISHGEGRFVCTPKMAQELLKNGQIATQYVDFCGNPTYDIEFNPNGSMYAVEGITSPDGRIFGKMGHSERIGENLYKNIAGEKDQKIFEAGVSYFK</sequence>